<dbReference type="Pfam" id="PF01406">
    <property type="entry name" value="tRNA-synt_1e"/>
    <property type="match status" value="1"/>
</dbReference>
<feature type="compositionally biased region" description="Basic and acidic residues" evidence="12">
    <location>
        <begin position="714"/>
        <end position="739"/>
    </location>
</feature>
<dbReference type="InterPro" id="IPR015803">
    <property type="entry name" value="Cys-tRNA-ligase"/>
</dbReference>
<keyword evidence="9" id="KW-0030">Aminoacyl-tRNA synthetase</keyword>
<dbReference type="GO" id="GO:0005524">
    <property type="term" value="F:ATP binding"/>
    <property type="evidence" value="ECO:0007669"/>
    <property type="project" value="UniProtKB-KW"/>
</dbReference>
<dbReference type="InterPro" id="IPR009080">
    <property type="entry name" value="tRNAsynth_Ia_anticodon-bd"/>
</dbReference>
<organism evidence="14 15">
    <name type="scientific">Pristionchus fissidentatus</name>
    <dbReference type="NCBI Taxonomy" id="1538716"/>
    <lineage>
        <taxon>Eukaryota</taxon>
        <taxon>Metazoa</taxon>
        <taxon>Ecdysozoa</taxon>
        <taxon>Nematoda</taxon>
        <taxon>Chromadorea</taxon>
        <taxon>Rhabditida</taxon>
        <taxon>Rhabditina</taxon>
        <taxon>Diplogasteromorpha</taxon>
        <taxon>Diplogasteroidea</taxon>
        <taxon>Neodiplogasteridae</taxon>
        <taxon>Pristionchus</taxon>
    </lineage>
</organism>
<feature type="non-terminal residue" evidence="14">
    <location>
        <position position="1"/>
    </location>
</feature>
<evidence type="ECO:0000256" key="12">
    <source>
        <dbReference type="SAM" id="MobiDB-lite"/>
    </source>
</evidence>
<dbReference type="HAMAP" id="MF_00041">
    <property type="entry name" value="Cys_tRNA_synth"/>
    <property type="match status" value="1"/>
</dbReference>
<sequence>ILHFVCLSYRLSITEECLIPHCRPIISLYSPLRILRRASSSIIAAMSTEAAPTKREQPEWTVPVNSSSPKQLFLYNSLTRKKELFEPNNGKVVKWYICGPTVYDSAHMGHARAYLSFDILRRVMQDYFGYHVEYIMNITDVDDKIIKRARQRHLLTSYFGDEKDDMEVSKVIKDVMNALAHFKIKFEAETDGDKKLMLEKMMTKVGIHLVDIELFEITRKSEYVYLVEGNVLNEARDVLSDWLDSEKGESVNEHAVFDQLAKTYENEFFSDMARLNVLPPDVLTRVSEYVPEVVTFVEKIISNGYAYATSDGSVYFDTAAFSSNPTHFYAKLVPEAYGDVDADQLAKNMREGEGELSLGTEAMQLKRNPNDFALWKAWKAGEPFWTSPWGNGRPGWHIECSAMCGAVCGDKLDIHSGGTDLRFPHHDNEIAQCEAHFESSNWVNYFLHAGTLRIQGLKMSKSLKNFITIREALRQYSCRQMRILFLMHNWTDVLDYCQGAMESALHFERVSNDFLQLVKDILRKHYKPDSSTGYQKLNASELEIRDKFNTIKCEFHSALCDSVDTRTAMEKLREIITIGNAYIVEKEKSSSVPNCILLRNLAIFITSQLRMFGVIPTSSEIGYPVEADCSGSSNGNLEETLMPYLSALADFREKVRGIAREHSVKAILEECDRLRDEVLPELGVRLEDRANQTVLKLVDKETLLMEAMQKKAQEAQKQAEKEKRVREQAEKAAAKEAQKKINPIDMFRQGEHVGKYSKYDDQGIPTHVADGEEVSKKARKNFEKLWAAQDKLYKAFLAEQK</sequence>
<dbReference type="NCBIfam" id="TIGR00435">
    <property type="entry name" value="cysS"/>
    <property type="match status" value="1"/>
</dbReference>
<dbReference type="SUPFAM" id="SSF47323">
    <property type="entry name" value="Anticodon-binding domain of a subclass of class I aminoacyl-tRNA synthetases"/>
    <property type="match status" value="1"/>
</dbReference>
<keyword evidence="6" id="KW-0862">Zinc</keyword>
<dbReference type="GO" id="GO:0004817">
    <property type="term" value="F:cysteine-tRNA ligase activity"/>
    <property type="evidence" value="ECO:0007669"/>
    <property type="project" value="UniProtKB-EC"/>
</dbReference>
<keyword evidence="3" id="KW-0436">Ligase</keyword>
<dbReference type="PRINTS" id="PR00983">
    <property type="entry name" value="TRNASYNTHCYS"/>
</dbReference>
<dbReference type="GO" id="GO:0005737">
    <property type="term" value="C:cytoplasm"/>
    <property type="evidence" value="ECO:0007669"/>
    <property type="project" value="TreeGrafter"/>
</dbReference>
<dbReference type="InterPro" id="IPR014729">
    <property type="entry name" value="Rossmann-like_a/b/a_fold"/>
</dbReference>
<dbReference type="PANTHER" id="PTHR10890:SF3">
    <property type="entry name" value="CYSTEINE--TRNA LIGASE, CYTOPLASMIC"/>
    <property type="match status" value="1"/>
</dbReference>
<feature type="region of interest" description="Disordered" evidence="12">
    <location>
        <begin position="714"/>
        <end position="741"/>
    </location>
</feature>
<keyword evidence="5" id="KW-0547">Nucleotide-binding</keyword>
<dbReference type="Proteomes" id="UP001432322">
    <property type="component" value="Unassembled WGS sequence"/>
</dbReference>
<evidence type="ECO:0000256" key="5">
    <source>
        <dbReference type="ARBA" id="ARBA00022741"/>
    </source>
</evidence>
<evidence type="ECO:0000256" key="1">
    <source>
        <dbReference type="ARBA" id="ARBA00001947"/>
    </source>
</evidence>
<dbReference type="InterPro" id="IPR032678">
    <property type="entry name" value="tRNA-synt_1_cat_dom"/>
</dbReference>
<accession>A0AAV5VWY2</accession>
<dbReference type="GO" id="GO:0006423">
    <property type="term" value="P:cysteinyl-tRNA aminoacylation"/>
    <property type="evidence" value="ECO:0007669"/>
    <property type="project" value="InterPro"/>
</dbReference>
<dbReference type="AlphaFoldDB" id="A0AAV5VWY2"/>
<dbReference type="EC" id="6.1.1.16" evidence="2"/>
<keyword evidence="7" id="KW-0067">ATP-binding</keyword>
<evidence type="ECO:0000256" key="10">
    <source>
        <dbReference type="ARBA" id="ARBA00031499"/>
    </source>
</evidence>
<dbReference type="InterPro" id="IPR024909">
    <property type="entry name" value="Cys-tRNA/MSH_ligase"/>
</dbReference>
<comment type="caution">
    <text evidence="14">The sequence shown here is derived from an EMBL/GenBank/DDBJ whole genome shotgun (WGS) entry which is preliminary data.</text>
</comment>
<evidence type="ECO:0000256" key="8">
    <source>
        <dbReference type="ARBA" id="ARBA00022917"/>
    </source>
</evidence>
<dbReference type="GO" id="GO:0046872">
    <property type="term" value="F:metal ion binding"/>
    <property type="evidence" value="ECO:0007669"/>
    <property type="project" value="UniProtKB-KW"/>
</dbReference>
<evidence type="ECO:0000256" key="3">
    <source>
        <dbReference type="ARBA" id="ARBA00022598"/>
    </source>
</evidence>
<evidence type="ECO:0000256" key="11">
    <source>
        <dbReference type="ARBA" id="ARBA00039362"/>
    </source>
</evidence>
<keyword evidence="8" id="KW-0648">Protein biosynthesis</keyword>
<evidence type="ECO:0000256" key="2">
    <source>
        <dbReference type="ARBA" id="ARBA00012832"/>
    </source>
</evidence>
<evidence type="ECO:0000256" key="4">
    <source>
        <dbReference type="ARBA" id="ARBA00022723"/>
    </source>
</evidence>
<dbReference type="CDD" id="cd00672">
    <property type="entry name" value="CysRS_core"/>
    <property type="match status" value="1"/>
</dbReference>
<name>A0AAV5VWY2_9BILA</name>
<keyword evidence="15" id="KW-1185">Reference proteome</keyword>
<dbReference type="Gene3D" id="3.40.50.620">
    <property type="entry name" value="HUPs"/>
    <property type="match status" value="1"/>
</dbReference>
<protein>
    <recommendedName>
        <fullName evidence="11">Cysteine--tRNA ligase, cytoplasmic</fullName>
        <ecNumber evidence="2">6.1.1.16</ecNumber>
    </recommendedName>
    <alternativeName>
        <fullName evidence="10">Cysteinyl-tRNA synthetase</fullName>
    </alternativeName>
</protein>
<dbReference type="PANTHER" id="PTHR10890">
    <property type="entry name" value="CYSTEINYL-TRNA SYNTHETASE"/>
    <property type="match status" value="1"/>
</dbReference>
<comment type="cofactor">
    <cofactor evidence="1">
        <name>Zn(2+)</name>
        <dbReference type="ChEBI" id="CHEBI:29105"/>
    </cofactor>
</comment>
<gene>
    <name evidence="14" type="ORF">PFISCL1PPCAC_15210</name>
</gene>
<evidence type="ECO:0000313" key="15">
    <source>
        <dbReference type="Proteomes" id="UP001432322"/>
    </source>
</evidence>
<dbReference type="SUPFAM" id="SSF52374">
    <property type="entry name" value="Nucleotidylyl transferase"/>
    <property type="match status" value="1"/>
</dbReference>
<dbReference type="EMBL" id="BTSY01000004">
    <property type="protein sequence ID" value="GMT23913.1"/>
    <property type="molecule type" value="Genomic_DNA"/>
</dbReference>
<evidence type="ECO:0000259" key="13">
    <source>
        <dbReference type="Pfam" id="PF01406"/>
    </source>
</evidence>
<proteinExistence type="inferred from homology"/>
<evidence type="ECO:0000256" key="9">
    <source>
        <dbReference type="ARBA" id="ARBA00023146"/>
    </source>
</evidence>
<reference evidence="14" key="1">
    <citation type="submission" date="2023-10" db="EMBL/GenBank/DDBJ databases">
        <title>Genome assembly of Pristionchus species.</title>
        <authorList>
            <person name="Yoshida K."/>
            <person name="Sommer R.J."/>
        </authorList>
    </citation>
    <scope>NUCLEOTIDE SEQUENCE</scope>
    <source>
        <strain evidence="14">RS5133</strain>
    </source>
</reference>
<evidence type="ECO:0000256" key="6">
    <source>
        <dbReference type="ARBA" id="ARBA00022833"/>
    </source>
</evidence>
<feature type="domain" description="tRNA synthetases class I catalytic" evidence="13">
    <location>
        <begin position="85"/>
        <end position="504"/>
    </location>
</feature>
<evidence type="ECO:0000256" key="7">
    <source>
        <dbReference type="ARBA" id="ARBA00022840"/>
    </source>
</evidence>
<keyword evidence="4" id="KW-0479">Metal-binding</keyword>
<evidence type="ECO:0000313" key="14">
    <source>
        <dbReference type="EMBL" id="GMT23913.1"/>
    </source>
</evidence>